<keyword evidence="4 7" id="KW-0032">Aminotransferase</keyword>
<dbReference type="InterPro" id="IPR015421">
    <property type="entry name" value="PyrdxlP-dep_Trfase_major"/>
</dbReference>
<reference evidence="9" key="1">
    <citation type="submission" date="2019-05" db="EMBL/GenBank/DDBJ databases">
        <authorList>
            <person name="Piombo E."/>
        </authorList>
    </citation>
    <scope>NUCLEOTIDE SEQUENCE</scope>
    <source>
        <strain evidence="9">C2S</strain>
    </source>
</reference>
<evidence type="ECO:0000313" key="9">
    <source>
        <dbReference type="EMBL" id="VTT77253.1"/>
    </source>
</evidence>
<evidence type="ECO:0000313" key="10">
    <source>
        <dbReference type="Proteomes" id="UP000760494"/>
    </source>
</evidence>
<dbReference type="InterPro" id="IPR015424">
    <property type="entry name" value="PyrdxlP-dep_Trfase"/>
</dbReference>
<comment type="cofactor">
    <cofactor evidence="1">
        <name>pyridoxal 5'-phosphate</name>
        <dbReference type="ChEBI" id="CHEBI:597326"/>
    </cofactor>
</comment>
<dbReference type="AlphaFoldDB" id="A0A9Q9UG88"/>
<dbReference type="GO" id="GO:0005829">
    <property type="term" value="C:cytosol"/>
    <property type="evidence" value="ECO:0007669"/>
    <property type="project" value="TreeGrafter"/>
</dbReference>
<dbReference type="PANTHER" id="PTHR11879">
    <property type="entry name" value="ASPARTATE AMINOTRANSFERASE"/>
    <property type="match status" value="1"/>
</dbReference>
<protein>
    <recommendedName>
        <fullName evidence="7">Aspartate aminotransferase</fullName>
        <ecNumber evidence="7">2.6.1.1</ecNumber>
    </recommendedName>
</protein>
<evidence type="ECO:0000256" key="6">
    <source>
        <dbReference type="ARBA" id="ARBA00022898"/>
    </source>
</evidence>
<evidence type="ECO:0000256" key="1">
    <source>
        <dbReference type="ARBA" id="ARBA00001933"/>
    </source>
</evidence>
<comment type="similarity">
    <text evidence="2">Belongs to the class-I pyridoxal-phosphate-dependent aminotransferase family.</text>
</comment>
<dbReference type="SUPFAM" id="SSF53383">
    <property type="entry name" value="PLP-dependent transferases"/>
    <property type="match status" value="1"/>
</dbReference>
<dbReference type="GO" id="GO:0004069">
    <property type="term" value="F:L-aspartate:2-oxoglutarate aminotransferase activity"/>
    <property type="evidence" value="ECO:0007669"/>
    <property type="project" value="UniProtKB-EC"/>
</dbReference>
<dbReference type="Proteomes" id="UP000760494">
    <property type="component" value="Unassembled WGS sequence"/>
</dbReference>
<keyword evidence="5 7" id="KW-0808">Transferase</keyword>
<feature type="domain" description="Aminotransferase class I/classII large" evidence="8">
    <location>
        <begin position="28"/>
        <end position="359"/>
    </location>
</feature>
<sequence length="385" mass="43010">MPNNDCQQAPVDLVAYNASLSDEPLRKRILHQELDPTRHEYISIAGGEGFLDAARDFAFGFGDKTDQQDVARVTSVQAISGTGANHLGALLIARRFKPNNVWLPDPTWGNHYTIWDFAGVRCRPYPYYSNTTQSPDLKGMLDTLSSQASRGDAIALHSCAHNPTGTDPSHEQWERIAQVCQQLGLVVLFDSAYQGFATGDVDANAWAVRHSFHKKPSLNICVAQSFSKNFGLYGQRVGACHVALAHGNSSESPSVFKQPTHFIRAEYSMAPRWGSGVVKRILQSSELRQEWYHDLISMSSRIRLMREALYRKLVELQTPGSWDRLLSQNGMFSYTGLSPEQVLAMREKHHVYILQSGQISLSGCEFLEYSCVAAALVMRDRSLLE</sequence>
<dbReference type="Pfam" id="PF00155">
    <property type="entry name" value="Aminotran_1_2"/>
    <property type="match status" value="1"/>
</dbReference>
<gene>
    <name evidence="9" type="ORF">C2S_10488</name>
</gene>
<dbReference type="PRINTS" id="PR00799">
    <property type="entry name" value="TRANSAMINASE"/>
</dbReference>
<organism evidence="9 10">
    <name type="scientific">Fusarium fujikuroi</name>
    <name type="common">Bakanae and foot rot disease fungus</name>
    <name type="synonym">Gibberella fujikuroi</name>
    <dbReference type="NCBI Taxonomy" id="5127"/>
    <lineage>
        <taxon>Eukaryota</taxon>
        <taxon>Fungi</taxon>
        <taxon>Dikarya</taxon>
        <taxon>Ascomycota</taxon>
        <taxon>Pezizomycotina</taxon>
        <taxon>Sordariomycetes</taxon>
        <taxon>Hypocreomycetidae</taxon>
        <taxon>Hypocreales</taxon>
        <taxon>Nectriaceae</taxon>
        <taxon>Fusarium</taxon>
        <taxon>Fusarium fujikuroi species complex</taxon>
    </lineage>
</organism>
<comment type="subunit">
    <text evidence="3 7">Homodimer.</text>
</comment>
<dbReference type="Gene3D" id="3.90.1150.10">
    <property type="entry name" value="Aspartate Aminotransferase, domain 1"/>
    <property type="match status" value="1"/>
</dbReference>
<comment type="miscellaneous">
    <text evidence="7">In eukaryotes there are cytoplasmic, mitochondrial and chloroplastic isozymes.</text>
</comment>
<evidence type="ECO:0000256" key="2">
    <source>
        <dbReference type="ARBA" id="ARBA00007441"/>
    </source>
</evidence>
<evidence type="ECO:0000256" key="5">
    <source>
        <dbReference type="ARBA" id="ARBA00022679"/>
    </source>
</evidence>
<dbReference type="EC" id="2.6.1.1" evidence="7"/>
<name>A0A9Q9UG88_FUSFU</name>
<keyword evidence="6" id="KW-0663">Pyridoxal phosphate</keyword>
<evidence type="ECO:0000256" key="4">
    <source>
        <dbReference type="ARBA" id="ARBA00022576"/>
    </source>
</evidence>
<dbReference type="GO" id="GO:0030170">
    <property type="term" value="F:pyridoxal phosphate binding"/>
    <property type="evidence" value="ECO:0007669"/>
    <property type="project" value="InterPro"/>
</dbReference>
<proteinExistence type="inferred from homology"/>
<dbReference type="Gene3D" id="3.40.640.10">
    <property type="entry name" value="Type I PLP-dependent aspartate aminotransferase-like (Major domain)"/>
    <property type="match status" value="1"/>
</dbReference>
<evidence type="ECO:0000259" key="8">
    <source>
        <dbReference type="Pfam" id="PF00155"/>
    </source>
</evidence>
<comment type="caution">
    <text evidence="9">The sequence shown here is derived from an EMBL/GenBank/DDBJ whole genome shotgun (WGS) entry which is preliminary data.</text>
</comment>
<dbReference type="GO" id="GO:0006532">
    <property type="term" value="P:aspartate biosynthetic process"/>
    <property type="evidence" value="ECO:0007669"/>
    <property type="project" value="TreeGrafter"/>
</dbReference>
<comment type="catalytic activity">
    <reaction evidence="7">
        <text>L-aspartate + 2-oxoglutarate = oxaloacetate + L-glutamate</text>
        <dbReference type="Rhea" id="RHEA:21824"/>
        <dbReference type="ChEBI" id="CHEBI:16452"/>
        <dbReference type="ChEBI" id="CHEBI:16810"/>
        <dbReference type="ChEBI" id="CHEBI:29985"/>
        <dbReference type="ChEBI" id="CHEBI:29991"/>
        <dbReference type="EC" id="2.6.1.1"/>
    </reaction>
</comment>
<dbReference type="EMBL" id="CABFJX010000386">
    <property type="protein sequence ID" value="VTT77253.1"/>
    <property type="molecule type" value="Genomic_DNA"/>
</dbReference>
<dbReference type="CDD" id="cd00609">
    <property type="entry name" value="AAT_like"/>
    <property type="match status" value="1"/>
</dbReference>
<accession>A0A9Q9UG88</accession>
<dbReference type="PROSITE" id="PS00105">
    <property type="entry name" value="AA_TRANSFER_CLASS_1"/>
    <property type="match status" value="1"/>
</dbReference>
<dbReference type="InterPro" id="IPR015422">
    <property type="entry name" value="PyrdxlP-dep_Trfase_small"/>
</dbReference>
<evidence type="ECO:0000256" key="3">
    <source>
        <dbReference type="ARBA" id="ARBA00011738"/>
    </source>
</evidence>
<evidence type="ECO:0000256" key="7">
    <source>
        <dbReference type="RuleBase" id="RU000480"/>
    </source>
</evidence>
<dbReference type="PANTHER" id="PTHR11879:SF20">
    <property type="entry name" value="ASPARTATE AMINOTRANSFERASE"/>
    <property type="match status" value="1"/>
</dbReference>
<dbReference type="InterPro" id="IPR004838">
    <property type="entry name" value="NHTrfase_class1_PyrdxlP-BS"/>
</dbReference>
<dbReference type="FunFam" id="3.40.640.10:FF:000066">
    <property type="entry name" value="Aspartate aminotransferase"/>
    <property type="match status" value="1"/>
</dbReference>
<dbReference type="InterPro" id="IPR000796">
    <property type="entry name" value="Asp_trans"/>
</dbReference>
<dbReference type="InterPro" id="IPR004839">
    <property type="entry name" value="Aminotransferase_I/II_large"/>
</dbReference>